<evidence type="ECO:0000256" key="3">
    <source>
        <dbReference type="ARBA" id="ARBA00023163"/>
    </source>
</evidence>
<dbReference type="InterPro" id="IPR051011">
    <property type="entry name" value="Metal_resp_trans_reg"/>
</dbReference>
<dbReference type="GO" id="GO:0003700">
    <property type="term" value="F:DNA-binding transcription factor activity"/>
    <property type="evidence" value="ECO:0007669"/>
    <property type="project" value="InterPro"/>
</dbReference>
<keyword evidence="1" id="KW-0805">Transcription regulation</keyword>
<dbReference type="PROSITE" id="PS50987">
    <property type="entry name" value="HTH_ARSR_2"/>
    <property type="match status" value="1"/>
</dbReference>
<evidence type="ECO:0000256" key="1">
    <source>
        <dbReference type="ARBA" id="ARBA00023015"/>
    </source>
</evidence>
<dbReference type="PANTHER" id="PTHR43132">
    <property type="entry name" value="ARSENICAL RESISTANCE OPERON REPRESSOR ARSR-RELATED"/>
    <property type="match status" value="1"/>
</dbReference>
<dbReference type="GO" id="GO:0003677">
    <property type="term" value="F:DNA binding"/>
    <property type="evidence" value="ECO:0007669"/>
    <property type="project" value="UniProtKB-KW"/>
</dbReference>
<dbReference type="Proteomes" id="UP000198862">
    <property type="component" value="Unassembled WGS sequence"/>
</dbReference>
<dbReference type="PRINTS" id="PR00778">
    <property type="entry name" value="HTHARSR"/>
</dbReference>
<name>A0A1I1QG56_9GAMM</name>
<dbReference type="InterPro" id="IPR036390">
    <property type="entry name" value="WH_DNA-bd_sf"/>
</dbReference>
<dbReference type="InterPro" id="IPR001845">
    <property type="entry name" value="HTH_ArsR_DNA-bd_dom"/>
</dbReference>
<organism evidence="5 6">
    <name type="scientific">Pseudoalteromonas denitrificans DSM 6059</name>
    <dbReference type="NCBI Taxonomy" id="1123010"/>
    <lineage>
        <taxon>Bacteria</taxon>
        <taxon>Pseudomonadati</taxon>
        <taxon>Pseudomonadota</taxon>
        <taxon>Gammaproteobacteria</taxon>
        <taxon>Alteromonadales</taxon>
        <taxon>Pseudoalteromonadaceae</taxon>
        <taxon>Pseudoalteromonas</taxon>
    </lineage>
</organism>
<dbReference type="NCBIfam" id="NF033788">
    <property type="entry name" value="HTH_metalloreg"/>
    <property type="match status" value="1"/>
</dbReference>
<sequence length="97" mass="10751">MELNAIADKFSELGHKTRLTIFKQLVKAGSEGLPVGNLQQTLKIPGSTLSHHVSRLINVGLIKQHRDGRTLYCIAQYDALQDVINFLTDECCIDASE</sequence>
<keyword evidence="6" id="KW-1185">Reference proteome</keyword>
<keyword evidence="3" id="KW-0804">Transcription</keyword>
<dbReference type="CDD" id="cd00090">
    <property type="entry name" value="HTH_ARSR"/>
    <property type="match status" value="1"/>
</dbReference>
<evidence type="ECO:0000313" key="6">
    <source>
        <dbReference type="Proteomes" id="UP000198862"/>
    </source>
</evidence>
<accession>A0A1I1QG56</accession>
<dbReference type="SMART" id="SM00418">
    <property type="entry name" value="HTH_ARSR"/>
    <property type="match status" value="1"/>
</dbReference>
<dbReference type="RefSeq" id="WP_091988469.1">
    <property type="nucleotide sequence ID" value="NZ_FOLO01000041.1"/>
</dbReference>
<dbReference type="STRING" id="1123010.SAMN02745724_03877"/>
<dbReference type="SUPFAM" id="SSF46785">
    <property type="entry name" value="Winged helix' DNA-binding domain"/>
    <property type="match status" value="1"/>
</dbReference>
<protein>
    <submittedName>
        <fullName evidence="5">Transcriptional regulator, ArsR family</fullName>
    </submittedName>
</protein>
<evidence type="ECO:0000256" key="2">
    <source>
        <dbReference type="ARBA" id="ARBA00023125"/>
    </source>
</evidence>
<dbReference type="OrthoDB" id="5297460at2"/>
<evidence type="ECO:0000259" key="4">
    <source>
        <dbReference type="PROSITE" id="PS50987"/>
    </source>
</evidence>
<dbReference type="AlphaFoldDB" id="A0A1I1QG56"/>
<dbReference type="Gene3D" id="1.10.10.10">
    <property type="entry name" value="Winged helix-like DNA-binding domain superfamily/Winged helix DNA-binding domain"/>
    <property type="match status" value="1"/>
</dbReference>
<dbReference type="PANTHER" id="PTHR43132:SF2">
    <property type="entry name" value="ARSENICAL RESISTANCE OPERON REPRESSOR ARSR-RELATED"/>
    <property type="match status" value="1"/>
</dbReference>
<dbReference type="InterPro" id="IPR036388">
    <property type="entry name" value="WH-like_DNA-bd_sf"/>
</dbReference>
<feature type="domain" description="HTH arsR-type" evidence="4">
    <location>
        <begin position="1"/>
        <end position="95"/>
    </location>
</feature>
<dbReference type="InterPro" id="IPR011991">
    <property type="entry name" value="ArsR-like_HTH"/>
</dbReference>
<reference evidence="5 6" key="1">
    <citation type="submission" date="2016-10" db="EMBL/GenBank/DDBJ databases">
        <authorList>
            <person name="de Groot N.N."/>
        </authorList>
    </citation>
    <scope>NUCLEOTIDE SEQUENCE [LARGE SCALE GENOMIC DNA]</scope>
    <source>
        <strain evidence="5 6">DSM 6059</strain>
    </source>
</reference>
<keyword evidence="2" id="KW-0238">DNA-binding</keyword>
<dbReference type="Pfam" id="PF12840">
    <property type="entry name" value="HTH_20"/>
    <property type="match status" value="1"/>
</dbReference>
<evidence type="ECO:0000313" key="5">
    <source>
        <dbReference type="EMBL" id="SFD21134.1"/>
    </source>
</evidence>
<gene>
    <name evidence="5" type="ORF">SAMN02745724_03877</name>
</gene>
<proteinExistence type="predicted"/>
<dbReference type="EMBL" id="FOLO01000041">
    <property type="protein sequence ID" value="SFD21134.1"/>
    <property type="molecule type" value="Genomic_DNA"/>
</dbReference>